<accession>A0A3M7KVN8</accession>
<dbReference type="Proteomes" id="UP000279271">
    <property type="component" value="Unassembled WGS sequence"/>
</dbReference>
<dbReference type="GO" id="GO:0003723">
    <property type="term" value="F:RNA binding"/>
    <property type="evidence" value="ECO:0007669"/>
    <property type="project" value="UniProtKB-UniRule"/>
</dbReference>
<evidence type="ECO:0000313" key="9">
    <source>
        <dbReference type="EMBL" id="RMZ53412.1"/>
    </source>
</evidence>
<evidence type="ECO:0000256" key="4">
    <source>
        <dbReference type="ARBA" id="ARBA00022759"/>
    </source>
</evidence>
<comment type="function">
    <text evidence="7">Endonuclease that specifically degrades the RNA of RNA-DNA hybrids.</text>
</comment>
<feature type="binding site" evidence="6">
    <location>
        <position position="177"/>
    </location>
    <ligand>
        <name>a divalent metal cation</name>
        <dbReference type="ChEBI" id="CHEBI:60240"/>
    </ligand>
</feature>
<dbReference type="InterPro" id="IPR001352">
    <property type="entry name" value="RNase_HII/HIII"/>
</dbReference>
<proteinExistence type="inferred from homology"/>
<comment type="cofactor">
    <cofactor evidence="6">
        <name>Mn(2+)</name>
        <dbReference type="ChEBI" id="CHEBI:29035"/>
    </cofactor>
    <cofactor evidence="6">
        <name>Mg(2+)</name>
        <dbReference type="ChEBI" id="CHEBI:18420"/>
    </cofactor>
    <text evidence="6">Manganese or magnesium. Binds 1 divalent metal ion per monomer in the absence of substrate. May bind a second metal ion after substrate binding.</text>
</comment>
<sequence length="322" mass="34093">DEESVTVSCSDHPPQAWYSEPCMLGIDEAGRGPVLGPMVRAAQGSATPARRSCSMEASLTVDIPSHLGMRVPPVSALCGVDHPERPAAAPSKIHPPHCRAFADSKTLTEARREALLAQLQADPGIGFRAESLSAAFISGRMLARDRHSLNELANDSTARLIAGVVAAGVNLTHAYIDTVGDADKHRSRLLAQFPAIHFTVCPKADSLYPIVSAASIVAKVTRDRQLSAYTCPEGPSSRDREYGCGYPGEVGWATCTPLLEAAAAVPVAWECEADDGAEGQQTLGWRAGAKRKAAGPRHAFFHMRRLALVGGGTFVRGASLHA</sequence>
<comment type="similarity">
    <text evidence="7">Belongs to the RNase HII family.</text>
</comment>
<evidence type="ECO:0000256" key="1">
    <source>
        <dbReference type="ARBA" id="ARBA00000077"/>
    </source>
</evidence>
<keyword evidence="4 6" id="KW-0255">Endonuclease</keyword>
<dbReference type="GO" id="GO:0046872">
    <property type="term" value="F:metal ion binding"/>
    <property type="evidence" value="ECO:0007669"/>
    <property type="project" value="UniProtKB-KW"/>
</dbReference>
<keyword evidence="2 6" id="KW-0540">Nuclease</keyword>
<organism evidence="9 10">
    <name type="scientific">Auxenochlorella protothecoides</name>
    <name type="common">Green microalga</name>
    <name type="synonym">Chlorella protothecoides</name>
    <dbReference type="NCBI Taxonomy" id="3075"/>
    <lineage>
        <taxon>Eukaryota</taxon>
        <taxon>Viridiplantae</taxon>
        <taxon>Chlorophyta</taxon>
        <taxon>core chlorophytes</taxon>
        <taxon>Trebouxiophyceae</taxon>
        <taxon>Chlorellales</taxon>
        <taxon>Chlorellaceae</taxon>
        <taxon>Auxenochlorella</taxon>
    </lineage>
</organism>
<evidence type="ECO:0000256" key="5">
    <source>
        <dbReference type="ARBA" id="ARBA00022801"/>
    </source>
</evidence>
<comment type="catalytic activity">
    <reaction evidence="1 6 7">
        <text>Endonucleolytic cleavage to 5'-phosphomonoester.</text>
        <dbReference type="EC" id="3.1.26.4"/>
    </reaction>
</comment>
<dbReference type="AlphaFoldDB" id="A0A3M7KVN8"/>
<dbReference type="Pfam" id="PF01351">
    <property type="entry name" value="RNase_HII"/>
    <property type="match status" value="1"/>
</dbReference>
<feature type="binding site" evidence="6">
    <location>
        <position position="27"/>
    </location>
    <ligand>
        <name>a divalent metal cation</name>
        <dbReference type="ChEBI" id="CHEBI:60240"/>
    </ligand>
</feature>
<evidence type="ECO:0000256" key="2">
    <source>
        <dbReference type="ARBA" id="ARBA00022722"/>
    </source>
</evidence>
<dbReference type="InterPro" id="IPR012337">
    <property type="entry name" value="RNaseH-like_sf"/>
</dbReference>
<dbReference type="InterPro" id="IPR024567">
    <property type="entry name" value="RNase_HII/HIII_dom"/>
</dbReference>
<dbReference type="EC" id="3.1.26.4" evidence="7"/>
<dbReference type="GO" id="GO:0004523">
    <property type="term" value="F:RNA-DNA hybrid ribonuclease activity"/>
    <property type="evidence" value="ECO:0007669"/>
    <property type="project" value="UniProtKB-UniRule"/>
</dbReference>
<gene>
    <name evidence="9" type="ORF">APUTEX25_004900</name>
</gene>
<evidence type="ECO:0000256" key="7">
    <source>
        <dbReference type="RuleBase" id="RU003515"/>
    </source>
</evidence>
<dbReference type="GO" id="GO:0006298">
    <property type="term" value="P:mismatch repair"/>
    <property type="evidence" value="ECO:0007669"/>
    <property type="project" value="TreeGrafter"/>
</dbReference>
<feature type="domain" description="RNase H type-2" evidence="8">
    <location>
        <begin position="21"/>
        <end position="295"/>
    </location>
</feature>
<evidence type="ECO:0000259" key="8">
    <source>
        <dbReference type="PROSITE" id="PS51975"/>
    </source>
</evidence>
<dbReference type="EMBL" id="QOKY01000198">
    <property type="protein sequence ID" value="RMZ53412.1"/>
    <property type="molecule type" value="Genomic_DNA"/>
</dbReference>
<keyword evidence="3 6" id="KW-0479">Metal-binding</keyword>
<protein>
    <recommendedName>
        <fullName evidence="7">Ribonuclease</fullName>
        <ecNumber evidence="7">3.1.26.4</ecNumber>
    </recommendedName>
</protein>
<keyword evidence="5 6" id="KW-0378">Hydrolase</keyword>
<reference evidence="10" key="1">
    <citation type="journal article" date="2018" name="Algal Res.">
        <title>Characterization of plant carbon substrate utilization by Auxenochlorella protothecoides.</title>
        <authorList>
            <person name="Vogler B.W."/>
            <person name="Starkenburg S.R."/>
            <person name="Sudasinghe N."/>
            <person name="Schambach J.Y."/>
            <person name="Rollin J.A."/>
            <person name="Pattathil S."/>
            <person name="Barry A.N."/>
        </authorList>
    </citation>
    <scope>NUCLEOTIDE SEQUENCE [LARGE SCALE GENOMIC DNA]</scope>
    <source>
        <strain evidence="10">UTEX 25</strain>
    </source>
</reference>
<name>A0A3M7KVN8_AUXPR</name>
<dbReference type="PANTHER" id="PTHR10954:SF7">
    <property type="entry name" value="RIBONUCLEASE H2 SUBUNIT A"/>
    <property type="match status" value="1"/>
</dbReference>
<dbReference type="GO" id="GO:0043137">
    <property type="term" value="P:DNA replication, removal of RNA primer"/>
    <property type="evidence" value="ECO:0007669"/>
    <property type="project" value="TreeGrafter"/>
</dbReference>
<comment type="caution">
    <text evidence="9">The sequence shown here is derived from an EMBL/GenBank/DDBJ whole genome shotgun (WGS) entry which is preliminary data.</text>
</comment>
<evidence type="ECO:0000256" key="6">
    <source>
        <dbReference type="PROSITE-ProRule" id="PRU01319"/>
    </source>
</evidence>
<dbReference type="SUPFAM" id="SSF53098">
    <property type="entry name" value="Ribonuclease H-like"/>
    <property type="match status" value="2"/>
</dbReference>
<evidence type="ECO:0000256" key="3">
    <source>
        <dbReference type="ARBA" id="ARBA00022723"/>
    </source>
</evidence>
<evidence type="ECO:0000313" key="10">
    <source>
        <dbReference type="Proteomes" id="UP000279271"/>
    </source>
</evidence>
<feature type="non-terminal residue" evidence="9">
    <location>
        <position position="1"/>
    </location>
</feature>
<dbReference type="Gene3D" id="3.30.420.10">
    <property type="entry name" value="Ribonuclease H-like superfamily/Ribonuclease H"/>
    <property type="match status" value="1"/>
</dbReference>
<dbReference type="PANTHER" id="PTHR10954">
    <property type="entry name" value="RIBONUCLEASE H2 SUBUNIT A"/>
    <property type="match status" value="1"/>
</dbReference>
<dbReference type="InterPro" id="IPR036397">
    <property type="entry name" value="RNaseH_sf"/>
</dbReference>
<dbReference type="GO" id="GO:0032299">
    <property type="term" value="C:ribonuclease H2 complex"/>
    <property type="evidence" value="ECO:0007669"/>
    <property type="project" value="TreeGrafter"/>
</dbReference>
<dbReference type="CDD" id="cd07181">
    <property type="entry name" value="RNase_HII_eukaryota_like"/>
    <property type="match status" value="1"/>
</dbReference>
<feature type="binding site" evidence="6">
    <location>
        <position position="28"/>
    </location>
    <ligand>
        <name>a divalent metal cation</name>
        <dbReference type="ChEBI" id="CHEBI:60240"/>
    </ligand>
</feature>
<dbReference type="PROSITE" id="PS51975">
    <property type="entry name" value="RNASE_H_2"/>
    <property type="match status" value="1"/>
</dbReference>